<comment type="caution">
    <text evidence="1">The sequence shown here is derived from an EMBL/GenBank/DDBJ whole genome shotgun (WGS) entry which is preliminary data.</text>
</comment>
<dbReference type="EMBL" id="JARJLM010000281">
    <property type="protein sequence ID" value="MDF3834555.1"/>
    <property type="molecule type" value="Genomic_DNA"/>
</dbReference>
<organism evidence="1 2">
    <name type="scientific">Cupriavidus basilensis</name>
    <dbReference type="NCBI Taxonomy" id="68895"/>
    <lineage>
        <taxon>Bacteria</taxon>
        <taxon>Pseudomonadati</taxon>
        <taxon>Pseudomonadota</taxon>
        <taxon>Betaproteobacteria</taxon>
        <taxon>Burkholderiales</taxon>
        <taxon>Burkholderiaceae</taxon>
        <taxon>Cupriavidus</taxon>
    </lineage>
</organism>
<accession>A0ABT6APK0</accession>
<reference evidence="1 2" key="1">
    <citation type="submission" date="2023-03" db="EMBL/GenBank/DDBJ databases">
        <title>Draft assemblies of triclosan tolerant bacteria isolated from returned activated sludge.</title>
        <authorList>
            <person name="Van Hamelsveld S."/>
        </authorList>
    </citation>
    <scope>NUCLEOTIDE SEQUENCE [LARGE SCALE GENOMIC DNA]</scope>
    <source>
        <strain evidence="1 2">GW210010_S58</strain>
    </source>
</reference>
<evidence type="ECO:0000313" key="2">
    <source>
        <dbReference type="Proteomes" id="UP001216674"/>
    </source>
</evidence>
<dbReference type="Proteomes" id="UP001216674">
    <property type="component" value="Unassembled WGS sequence"/>
</dbReference>
<protein>
    <submittedName>
        <fullName evidence="1">Uncharacterized protein</fullName>
    </submittedName>
</protein>
<evidence type="ECO:0000313" key="1">
    <source>
        <dbReference type="EMBL" id="MDF3834555.1"/>
    </source>
</evidence>
<proteinExistence type="predicted"/>
<gene>
    <name evidence="1" type="ORF">P3W85_16555</name>
</gene>
<keyword evidence="2" id="KW-1185">Reference proteome</keyword>
<sequence length="54" mass="5893">MRNALPRKHPRLVLRTPAQGQIARMAHIRLIAPPKTARSTAIPSRLISANISGS</sequence>
<dbReference type="RefSeq" id="WP_276265575.1">
    <property type="nucleotide sequence ID" value="NZ_JARJLM010000281.1"/>
</dbReference>
<name>A0ABT6APK0_9BURK</name>